<sequence length="676" mass="74560">MDLRILPSCRAPPSQLHAHFLKGGFLCPAVILCNRLLQCYLRTGRTADARRLFDEMPVRNSFSWNSMIEGYLAAGDTKSSLELFESMPCRNEFSWNLVISGFSKVDDLVTVRRLFDAMPVKSVVARNSLFHGLLRRGFCREVMGLFREMNRNGGEEVWDDAFIFTTVIGACTRLEDSIGGKQIHAKLIVNGTKFDAFLISSLVNFYGKCGNLHCAARVLSLEETPDDFSLSALISSFASCGNMIEARRVFAIKTNPSVELWNSLISGYVCNGQELEAIVLFNEMRETGVGEDFSTVVSVLSAFSSLKDLLHGKAMHNHVHKSGFLDSIVVATALVDMYQKCGSPSDACKFFSEVETYDTVLLNSMITVYSNSGQMEDAKTLFSSIPCKTLVSWNAMVVGLSRNGCAVEALEIFYEMNLRGFMMDEVSYASVIAACASISSHDLGEQIFTRAIVIGLECDPIVATALVDFYCKCGHIEKGRKVFNRMVGLDVVSWNTMLMGYATNGYGIEALDLFLEMRNSSNVQPDGITYSAVLSACGHCGLVGVGTKWFNAMKSDDGIEPRVEHYSCMVDLYSRAGFMNDAVYLIEKMPYEADASMWSSILRGCVAHGDKTLGKCIAEKIISLDPQNAGAYVQLSGILADFGDWETSAVVRNEMKEMGVEKEPACSWANSLSIRH</sequence>
<proteinExistence type="predicted"/>
<dbReference type="EMBL" id="CM042889">
    <property type="protein sequence ID" value="KAI4320604.1"/>
    <property type="molecule type" value="Genomic_DNA"/>
</dbReference>
<name>A0ACB9MBC6_9MYRT</name>
<evidence type="ECO:0000313" key="1">
    <source>
        <dbReference type="EMBL" id="KAI4320604.1"/>
    </source>
</evidence>
<evidence type="ECO:0000313" key="2">
    <source>
        <dbReference type="Proteomes" id="UP001057402"/>
    </source>
</evidence>
<reference evidence="2" key="1">
    <citation type="journal article" date="2023" name="Front. Plant Sci.">
        <title>Chromosomal-level genome assembly of Melastoma candidum provides insights into trichome evolution.</title>
        <authorList>
            <person name="Zhong Y."/>
            <person name="Wu W."/>
            <person name="Sun C."/>
            <person name="Zou P."/>
            <person name="Liu Y."/>
            <person name="Dai S."/>
            <person name="Zhou R."/>
        </authorList>
    </citation>
    <scope>NUCLEOTIDE SEQUENCE [LARGE SCALE GENOMIC DNA]</scope>
</reference>
<keyword evidence="2" id="KW-1185">Reference proteome</keyword>
<accession>A0ACB9MBC6</accession>
<comment type="caution">
    <text evidence="1">The sequence shown here is derived from an EMBL/GenBank/DDBJ whole genome shotgun (WGS) entry which is preliminary data.</text>
</comment>
<organism evidence="1 2">
    <name type="scientific">Melastoma candidum</name>
    <dbReference type="NCBI Taxonomy" id="119954"/>
    <lineage>
        <taxon>Eukaryota</taxon>
        <taxon>Viridiplantae</taxon>
        <taxon>Streptophyta</taxon>
        <taxon>Embryophyta</taxon>
        <taxon>Tracheophyta</taxon>
        <taxon>Spermatophyta</taxon>
        <taxon>Magnoliopsida</taxon>
        <taxon>eudicotyledons</taxon>
        <taxon>Gunneridae</taxon>
        <taxon>Pentapetalae</taxon>
        <taxon>rosids</taxon>
        <taxon>malvids</taxon>
        <taxon>Myrtales</taxon>
        <taxon>Melastomataceae</taxon>
        <taxon>Melastomatoideae</taxon>
        <taxon>Melastomateae</taxon>
        <taxon>Melastoma</taxon>
    </lineage>
</organism>
<protein>
    <submittedName>
        <fullName evidence="1">Uncharacterized protein</fullName>
    </submittedName>
</protein>
<dbReference type="Proteomes" id="UP001057402">
    <property type="component" value="Chromosome 10"/>
</dbReference>
<gene>
    <name evidence="1" type="ORF">MLD38_034065</name>
</gene>